<evidence type="ECO:0000259" key="10">
    <source>
        <dbReference type="PROSITE" id="PS51285"/>
    </source>
</evidence>
<dbReference type="GO" id="GO:0005524">
    <property type="term" value="F:ATP binding"/>
    <property type="evidence" value="ECO:0007669"/>
    <property type="project" value="UniProtKB-UniRule"/>
</dbReference>
<dbReference type="VEuPathDB" id="FungiDB:B9J08_000596"/>
<dbReference type="InterPro" id="IPR000719">
    <property type="entry name" value="Prot_kinase_dom"/>
</dbReference>
<proteinExistence type="inferred from homology"/>
<comment type="caution">
    <text evidence="11">The sequence shown here is derived from an EMBL/GenBank/DDBJ whole genome shotgun (WGS) entry which is preliminary data.</text>
</comment>
<accession>A0A0L0P0I3</accession>
<dbReference type="InterPro" id="IPR008271">
    <property type="entry name" value="Ser/Thr_kinase_AS"/>
</dbReference>
<keyword evidence="6 7" id="KW-0067">ATP-binding</keyword>
<dbReference type="VEuPathDB" id="FungiDB:CJI97_000598"/>
<protein>
    <recommendedName>
        <fullName evidence="13">TOMM system kinase/cyclase fusion protein</fullName>
    </recommendedName>
</protein>
<dbReference type="PROSITE" id="PS51285">
    <property type="entry name" value="AGC_KINASE_CTER"/>
    <property type="match status" value="1"/>
</dbReference>
<dbReference type="GO" id="GO:0004674">
    <property type="term" value="F:protein serine/threonine kinase activity"/>
    <property type="evidence" value="ECO:0007669"/>
    <property type="project" value="UniProtKB-KW"/>
</dbReference>
<reference evidence="12" key="1">
    <citation type="journal article" date="2015" name="BMC Genomics">
        <title>Draft genome of a commonly misdiagnosed multidrug resistant pathogen Candida auris.</title>
        <authorList>
            <person name="Chatterjee S."/>
            <person name="Alampalli S.V."/>
            <person name="Nageshan R.K."/>
            <person name="Chettiar S.T."/>
            <person name="Joshi S."/>
            <person name="Tatu U.S."/>
        </authorList>
    </citation>
    <scope>NUCLEOTIDE SEQUENCE [LARGE SCALE GENOMIC DNA]</scope>
    <source>
        <strain evidence="12">6684</strain>
    </source>
</reference>
<evidence type="ECO:0000256" key="6">
    <source>
        <dbReference type="ARBA" id="ARBA00022840"/>
    </source>
</evidence>
<evidence type="ECO:0000256" key="4">
    <source>
        <dbReference type="ARBA" id="ARBA00022741"/>
    </source>
</evidence>
<dbReference type="VEuPathDB" id="FungiDB:CJJ09_002559"/>
<evidence type="ECO:0000259" key="9">
    <source>
        <dbReference type="PROSITE" id="PS50011"/>
    </source>
</evidence>
<feature type="domain" description="Protein kinase" evidence="9">
    <location>
        <begin position="125"/>
        <end position="390"/>
    </location>
</feature>
<feature type="binding site" evidence="7">
    <location>
        <position position="164"/>
    </location>
    <ligand>
        <name>ATP</name>
        <dbReference type="ChEBI" id="CHEBI:30616"/>
    </ligand>
</feature>
<evidence type="ECO:0000256" key="2">
    <source>
        <dbReference type="ARBA" id="ARBA00022553"/>
    </source>
</evidence>
<evidence type="ECO:0000256" key="1">
    <source>
        <dbReference type="ARBA" id="ARBA00022527"/>
    </source>
</evidence>
<dbReference type="Gene3D" id="3.30.200.20">
    <property type="entry name" value="Phosphorylase Kinase, domain 1"/>
    <property type="match status" value="1"/>
</dbReference>
<feature type="domain" description="AGC-kinase C-terminal" evidence="10">
    <location>
        <begin position="391"/>
        <end position="470"/>
    </location>
</feature>
<dbReference type="Pfam" id="PF00069">
    <property type="entry name" value="Pkinase"/>
    <property type="match status" value="1"/>
</dbReference>
<keyword evidence="3" id="KW-0808">Transferase</keyword>
<dbReference type="PROSITE" id="PS00107">
    <property type="entry name" value="PROTEIN_KINASE_ATP"/>
    <property type="match status" value="1"/>
</dbReference>
<evidence type="ECO:0008006" key="13">
    <source>
        <dbReference type="Google" id="ProtNLM"/>
    </source>
</evidence>
<sequence>MTDLFAMDDDEPEVSQLISRLQQLNYRLLDEPEEHVEEANAANNEPAQPIALSKRNVTNFLSVNRSEDALDGDTVPDLPRLGIPMKVRRRSSVSSAYEVELGESYVSSSVKSDHLSSYRPKLADFEPIRVLGQGSYGKVILVKEKSTGKLFAQKQLHKASLVIKETNEVHQTNYQRTLNEKTILEKVAHPNIVKLYYAFQDQNKVYLILEYLDGGELFHHLAQQKFLSERDASYYIAQIALALRYLHNCLKVIYRDLKPENCMLNSEGNLVLTDFGLSKVSSRDENRHSMIGTAQYMAPEVILGNEYDFSVDWWSLGCVAFDMLTGSPPFTGHTNEKIMDKVTHSKKYLKFPYYLSADAKDLLRKLLQPDPQKRLNVDTEFEKFKNHRFFRYLDWGDIDGTNGESSKVLPPIMPVITDPILAENFDDEFTSMSFTPHDSRAVFPASTSLGDILHVNGFTYTNESYLMTALKDRAG</sequence>
<evidence type="ECO:0000256" key="5">
    <source>
        <dbReference type="ARBA" id="ARBA00022777"/>
    </source>
</evidence>
<comment type="similarity">
    <text evidence="8">Belongs to the protein kinase superfamily.</text>
</comment>
<keyword evidence="2" id="KW-0597">Phosphoprotein</keyword>
<dbReference type="FunFam" id="1.10.510.10:FF:000048">
    <property type="entry name" value="Protein kinase C"/>
    <property type="match status" value="1"/>
</dbReference>
<gene>
    <name evidence="11" type="ORF">QG37_03207</name>
</gene>
<dbReference type="Gene3D" id="1.10.510.10">
    <property type="entry name" value="Transferase(Phosphotransferase) domain 1"/>
    <property type="match status" value="1"/>
</dbReference>
<dbReference type="GO" id="GO:0030447">
    <property type="term" value="P:filamentous growth"/>
    <property type="evidence" value="ECO:0007669"/>
    <property type="project" value="UniProtKB-ARBA"/>
</dbReference>
<dbReference type="InterPro" id="IPR045270">
    <property type="entry name" value="STKc_AGC"/>
</dbReference>
<dbReference type="InterPro" id="IPR011009">
    <property type="entry name" value="Kinase-like_dom_sf"/>
</dbReference>
<dbReference type="PROSITE" id="PS50011">
    <property type="entry name" value="PROTEIN_KINASE_DOM"/>
    <property type="match status" value="1"/>
</dbReference>
<name>A0A0L0P0I3_CANAR</name>
<evidence type="ECO:0000313" key="11">
    <source>
        <dbReference type="EMBL" id="KND99788.1"/>
    </source>
</evidence>
<keyword evidence="5" id="KW-0418">Kinase</keyword>
<organism evidence="11 12">
    <name type="scientific">Candidozyma auris</name>
    <name type="common">Yeast</name>
    <name type="synonym">Candida auris</name>
    <dbReference type="NCBI Taxonomy" id="498019"/>
    <lineage>
        <taxon>Eukaryota</taxon>
        <taxon>Fungi</taxon>
        <taxon>Dikarya</taxon>
        <taxon>Ascomycota</taxon>
        <taxon>Saccharomycotina</taxon>
        <taxon>Pichiomycetes</taxon>
        <taxon>Metschnikowiaceae</taxon>
        <taxon>Candidozyma</taxon>
    </lineage>
</organism>
<dbReference type="Proteomes" id="UP000037122">
    <property type="component" value="Unassembled WGS sequence"/>
</dbReference>
<dbReference type="VEuPathDB" id="FungiDB:CJJ07_004158"/>
<dbReference type="InterPro" id="IPR000961">
    <property type="entry name" value="AGC-kinase_C"/>
</dbReference>
<dbReference type="PANTHER" id="PTHR24351">
    <property type="entry name" value="RIBOSOMAL PROTEIN S6 KINASE"/>
    <property type="match status" value="1"/>
</dbReference>
<dbReference type="SUPFAM" id="SSF56112">
    <property type="entry name" value="Protein kinase-like (PK-like)"/>
    <property type="match status" value="1"/>
</dbReference>
<dbReference type="AlphaFoldDB" id="A0A0L0P0I3"/>
<dbReference type="EMBL" id="LGST01000021">
    <property type="protein sequence ID" value="KND99788.1"/>
    <property type="molecule type" value="Genomic_DNA"/>
</dbReference>
<dbReference type="VEuPathDB" id="FungiDB:CJI96_0003498"/>
<evidence type="ECO:0000313" key="12">
    <source>
        <dbReference type="Proteomes" id="UP000037122"/>
    </source>
</evidence>
<keyword evidence="1 8" id="KW-0723">Serine/threonine-protein kinase</keyword>
<dbReference type="InterPro" id="IPR017441">
    <property type="entry name" value="Protein_kinase_ATP_BS"/>
</dbReference>
<dbReference type="CDD" id="cd05123">
    <property type="entry name" value="STKc_AGC"/>
    <property type="match status" value="1"/>
</dbReference>
<dbReference type="FunFam" id="3.30.200.20:FF:000042">
    <property type="entry name" value="Aurora kinase A"/>
    <property type="match status" value="1"/>
</dbReference>
<evidence type="ECO:0000256" key="8">
    <source>
        <dbReference type="RuleBase" id="RU000304"/>
    </source>
</evidence>
<dbReference type="PROSITE" id="PS00108">
    <property type="entry name" value="PROTEIN_KINASE_ST"/>
    <property type="match status" value="1"/>
</dbReference>
<evidence type="ECO:0000256" key="3">
    <source>
        <dbReference type="ARBA" id="ARBA00022679"/>
    </source>
</evidence>
<dbReference type="VEuPathDB" id="FungiDB:QG37_03207"/>
<dbReference type="SMART" id="SM00220">
    <property type="entry name" value="S_TKc"/>
    <property type="match status" value="1"/>
</dbReference>
<keyword evidence="4 7" id="KW-0547">Nucleotide-binding</keyword>
<evidence type="ECO:0000256" key="7">
    <source>
        <dbReference type="PROSITE-ProRule" id="PRU10141"/>
    </source>
</evidence>